<dbReference type="InterPro" id="IPR007038">
    <property type="entry name" value="HupE_UreJ"/>
</dbReference>
<sequence length="80" mass="8614">MRMFKELSVATAVLMPSLSFAHEGEHPGSFLAGFGHVLTEPDHLVTVTVLSAVIGGAVTLRRTVSRKKKAIGKQATRIQE</sequence>
<comment type="caution">
    <text evidence="3">The sequence shown here is derived from an EMBL/GenBank/DDBJ whole genome shotgun (WGS) entry which is preliminary data.</text>
</comment>
<name>A0ABQ1KCD6_9GAMM</name>
<evidence type="ECO:0000313" key="3">
    <source>
        <dbReference type="EMBL" id="GGB92158.1"/>
    </source>
</evidence>
<evidence type="ECO:0000256" key="2">
    <source>
        <dbReference type="SAM" id="SignalP"/>
    </source>
</evidence>
<keyword evidence="2" id="KW-0732">Signal</keyword>
<feature type="signal peptide" evidence="2">
    <location>
        <begin position="1"/>
        <end position="21"/>
    </location>
</feature>
<feature type="transmembrane region" description="Helical" evidence="1">
    <location>
        <begin position="45"/>
        <end position="64"/>
    </location>
</feature>
<keyword evidence="1" id="KW-0812">Transmembrane</keyword>
<dbReference type="RefSeq" id="WP_188747406.1">
    <property type="nucleotide sequence ID" value="NZ_BMIJ01000003.1"/>
</dbReference>
<dbReference type="EMBL" id="BMIJ01000003">
    <property type="protein sequence ID" value="GGB92158.1"/>
    <property type="molecule type" value="Genomic_DNA"/>
</dbReference>
<feature type="chain" id="PRO_5045204224" description="HupE / UreJ protein" evidence="2">
    <location>
        <begin position="22"/>
        <end position="80"/>
    </location>
</feature>
<protein>
    <recommendedName>
        <fullName evidence="5">HupE / UreJ protein</fullName>
    </recommendedName>
</protein>
<evidence type="ECO:0000313" key="4">
    <source>
        <dbReference type="Proteomes" id="UP000629025"/>
    </source>
</evidence>
<reference evidence="4" key="1">
    <citation type="journal article" date="2019" name="Int. J. Syst. Evol. Microbiol.">
        <title>The Global Catalogue of Microorganisms (GCM) 10K type strain sequencing project: providing services to taxonomists for standard genome sequencing and annotation.</title>
        <authorList>
            <consortium name="The Broad Institute Genomics Platform"/>
            <consortium name="The Broad Institute Genome Sequencing Center for Infectious Disease"/>
            <person name="Wu L."/>
            <person name="Ma J."/>
        </authorList>
    </citation>
    <scope>NUCLEOTIDE SEQUENCE [LARGE SCALE GENOMIC DNA]</scope>
    <source>
        <strain evidence="4">CGMCC 1.15341</strain>
    </source>
</reference>
<proteinExistence type="predicted"/>
<dbReference type="Pfam" id="PF04955">
    <property type="entry name" value="HupE_UreJ"/>
    <property type="match status" value="1"/>
</dbReference>
<dbReference type="Proteomes" id="UP000629025">
    <property type="component" value="Unassembled WGS sequence"/>
</dbReference>
<organism evidence="3 4">
    <name type="scientific">Marinobacterium zhoushanense</name>
    <dbReference type="NCBI Taxonomy" id="1679163"/>
    <lineage>
        <taxon>Bacteria</taxon>
        <taxon>Pseudomonadati</taxon>
        <taxon>Pseudomonadota</taxon>
        <taxon>Gammaproteobacteria</taxon>
        <taxon>Oceanospirillales</taxon>
        <taxon>Oceanospirillaceae</taxon>
        <taxon>Marinobacterium</taxon>
    </lineage>
</organism>
<keyword evidence="1" id="KW-1133">Transmembrane helix</keyword>
<evidence type="ECO:0008006" key="5">
    <source>
        <dbReference type="Google" id="ProtNLM"/>
    </source>
</evidence>
<gene>
    <name evidence="3" type="ORF">GCM10011352_17770</name>
</gene>
<accession>A0ABQ1KCD6</accession>
<evidence type="ECO:0000256" key="1">
    <source>
        <dbReference type="SAM" id="Phobius"/>
    </source>
</evidence>
<keyword evidence="1" id="KW-0472">Membrane</keyword>
<keyword evidence="4" id="KW-1185">Reference proteome</keyword>